<name>A0A2G9CCD6_9BURK</name>
<accession>A0A2G9CCD6</accession>
<proteinExistence type="predicted"/>
<evidence type="ECO:0000313" key="1">
    <source>
        <dbReference type="EMBL" id="PIM54108.1"/>
    </source>
</evidence>
<dbReference type="EMBL" id="PEOG01000013">
    <property type="protein sequence ID" value="PIM54108.1"/>
    <property type="molecule type" value="Genomic_DNA"/>
</dbReference>
<gene>
    <name evidence="1" type="ORF">CS062_06485</name>
</gene>
<dbReference type="RefSeq" id="WP_099860625.1">
    <property type="nucleotide sequence ID" value="NZ_PEOG01000013.1"/>
</dbReference>
<comment type="caution">
    <text evidence="1">The sequence shown here is derived from an EMBL/GenBank/DDBJ whole genome shotgun (WGS) entry which is preliminary data.</text>
</comment>
<keyword evidence="2" id="KW-1185">Reference proteome</keyword>
<organism evidence="1 2">
    <name type="scientific">Roseateles chitinivorans</name>
    <dbReference type="NCBI Taxonomy" id="2917965"/>
    <lineage>
        <taxon>Bacteria</taxon>
        <taxon>Pseudomonadati</taxon>
        <taxon>Pseudomonadota</taxon>
        <taxon>Betaproteobacteria</taxon>
        <taxon>Burkholderiales</taxon>
        <taxon>Sphaerotilaceae</taxon>
        <taxon>Roseateles</taxon>
    </lineage>
</organism>
<sequence>MRHRFAPPTGEAGHPLGSVMQHILRQTELLLQRRIPFSPSGWPIEDTPALEGLEVSESSWDEWTEALELQRRP</sequence>
<reference evidence="1 2" key="1">
    <citation type="submission" date="2017-11" db="EMBL/GenBank/DDBJ databases">
        <title>Draft genome sequence of Mitsuaria sp. HWN-4.</title>
        <authorList>
            <person name="Gundlapally S.R."/>
        </authorList>
    </citation>
    <scope>NUCLEOTIDE SEQUENCE [LARGE SCALE GENOMIC DNA]</scope>
    <source>
        <strain evidence="1 2">HWN-4</strain>
    </source>
</reference>
<evidence type="ECO:0000313" key="2">
    <source>
        <dbReference type="Proteomes" id="UP000231501"/>
    </source>
</evidence>
<dbReference type="AlphaFoldDB" id="A0A2G9CCD6"/>
<protein>
    <submittedName>
        <fullName evidence="1">Uncharacterized protein</fullName>
    </submittedName>
</protein>
<dbReference type="OrthoDB" id="9154854at2"/>
<dbReference type="Proteomes" id="UP000231501">
    <property type="component" value="Unassembled WGS sequence"/>
</dbReference>